<dbReference type="EMBL" id="CP017065">
    <property type="protein sequence ID" value="ARY92332.1"/>
    <property type="molecule type" value="Genomic_DNA"/>
</dbReference>
<accession>A0AAN1KF03</accession>
<name>A0AAN1KF03_LACCA</name>
<reference evidence="2 3" key="1">
    <citation type="journal article" date="2017" name="Front. Immunol.">
        <title>Complete Genome Sequence of Lactobacillus casei LC5, a Potential Probiotics for Atopic Dermatitis.</title>
        <authorList>
            <person name="Kang J."/>
            <person name="Chung W.H."/>
            <person name="Lim T.J."/>
            <person name="Whon T.W."/>
            <person name="Lim S."/>
            <person name="Nam Y.D."/>
        </authorList>
    </citation>
    <scope>NUCLEOTIDE SEQUENCE [LARGE SCALE GENOMIC DNA]</scope>
    <source>
        <strain evidence="2 3">LC5</strain>
    </source>
</reference>
<evidence type="ECO:0000313" key="2">
    <source>
        <dbReference type="EMBL" id="ARY92332.1"/>
    </source>
</evidence>
<keyword evidence="1" id="KW-0732">Signal</keyword>
<sequence>MKKTLLFATITFICLTSAPIVSVSASEAGTSASAHHIVKRDQMTDGVDYSPGIRPLGKGGQKCGLGILGGLASIPGNPLGWIVGGISAIDGCRS</sequence>
<dbReference type="AlphaFoldDB" id="A0AAN1KF03"/>
<proteinExistence type="predicted"/>
<feature type="chain" id="PRO_5042955081" evidence="1">
    <location>
        <begin position="19"/>
        <end position="94"/>
    </location>
</feature>
<organism evidence="2 3">
    <name type="scientific">Lacticaseibacillus casei</name>
    <name type="common">Lactobacillus casei</name>
    <dbReference type="NCBI Taxonomy" id="1582"/>
    <lineage>
        <taxon>Bacteria</taxon>
        <taxon>Bacillati</taxon>
        <taxon>Bacillota</taxon>
        <taxon>Bacilli</taxon>
        <taxon>Lactobacillales</taxon>
        <taxon>Lactobacillaceae</taxon>
        <taxon>Lacticaseibacillus</taxon>
    </lineage>
</organism>
<evidence type="ECO:0000313" key="3">
    <source>
        <dbReference type="Proteomes" id="UP000195609"/>
    </source>
</evidence>
<evidence type="ECO:0000256" key="1">
    <source>
        <dbReference type="SAM" id="SignalP"/>
    </source>
</evidence>
<feature type="signal peptide" evidence="1">
    <location>
        <begin position="1"/>
        <end position="18"/>
    </location>
</feature>
<dbReference type="Proteomes" id="UP000195609">
    <property type="component" value="Chromosome"/>
</dbReference>
<gene>
    <name evidence="2" type="ORF">BGL52_11415</name>
</gene>
<protein>
    <submittedName>
        <fullName evidence="2">Uncharacterized protein</fullName>
    </submittedName>
</protein>